<gene>
    <name evidence="1" type="ORF">PQ477_17730</name>
</gene>
<dbReference type="EMBL" id="CP117834">
    <property type="protein sequence ID" value="WDF03312.1"/>
    <property type="molecule type" value="Genomic_DNA"/>
</dbReference>
<evidence type="ECO:0000313" key="2">
    <source>
        <dbReference type="Proteomes" id="UP001215143"/>
    </source>
</evidence>
<dbReference type="RefSeq" id="WP_274272592.1">
    <property type="nucleotide sequence ID" value="NZ_CP117834.1"/>
</dbReference>
<proteinExistence type="predicted"/>
<sequence>MELKNVLPLKTRQELRNWFVQQSTVDTSCWIIVSMTEQPQTIYYLDAVEEALCFGWIDGIKKKVSYTQLAQRLSPRKKNSHWTELNKERVRRLQTLGLMKEEGLRILPDMNLSSFTIDEEIKKQIMSDEDVYRHFNHFPELYNRIRIDTIQSYKKDRALFEKRLDKFITNTKENKQYGQWHDNGRLLNYE</sequence>
<accession>A0ABY7W626</accession>
<dbReference type="Proteomes" id="UP001215143">
    <property type="component" value="Chromosome"/>
</dbReference>
<keyword evidence="2" id="KW-1185">Reference proteome</keyword>
<organism evidence="1 2">
    <name type="scientific">Shouchella hunanensis</name>
    <dbReference type="NCBI Taxonomy" id="766894"/>
    <lineage>
        <taxon>Bacteria</taxon>
        <taxon>Bacillati</taxon>
        <taxon>Bacillota</taxon>
        <taxon>Bacilli</taxon>
        <taxon>Bacillales</taxon>
        <taxon>Bacillaceae</taxon>
        <taxon>Shouchella</taxon>
    </lineage>
</organism>
<evidence type="ECO:0000313" key="1">
    <source>
        <dbReference type="EMBL" id="WDF03312.1"/>
    </source>
</evidence>
<name>A0ABY7W626_9BACI</name>
<protein>
    <submittedName>
        <fullName evidence="1">YdeI/OmpD-associated family protein</fullName>
    </submittedName>
</protein>
<reference evidence="1 2" key="1">
    <citation type="submission" date="2023-02" db="EMBL/GenBank/DDBJ databases">
        <authorList>
            <person name="Liu G."/>
        </authorList>
    </citation>
    <scope>NUCLEOTIDE SEQUENCE [LARGE SCALE GENOMIC DNA]</scope>
    <source>
        <strain evidence="1 2">DSM 23008</strain>
    </source>
</reference>
<dbReference type="Pfam" id="PF13376">
    <property type="entry name" value="OmdA"/>
    <property type="match status" value="1"/>
</dbReference>